<proteinExistence type="inferred from homology"/>
<evidence type="ECO:0000313" key="5">
    <source>
        <dbReference type="Proteomes" id="UP001222027"/>
    </source>
</evidence>
<accession>A0AAV8P8S2</accession>
<evidence type="ECO:0000256" key="1">
    <source>
        <dbReference type="ARBA" id="ARBA00009414"/>
    </source>
</evidence>
<feature type="region of interest" description="Disordered" evidence="2">
    <location>
        <begin position="1"/>
        <end position="80"/>
    </location>
</feature>
<reference evidence="4 5" key="1">
    <citation type="submission" date="2022-12" db="EMBL/GenBank/DDBJ databases">
        <title>Chromosome-scale assembly of the Ensete ventricosum genome.</title>
        <authorList>
            <person name="Dussert Y."/>
            <person name="Stocks J."/>
            <person name="Wendawek A."/>
            <person name="Woldeyes F."/>
            <person name="Nichols R.A."/>
            <person name="Borrell J.S."/>
        </authorList>
    </citation>
    <scope>NUCLEOTIDE SEQUENCE [LARGE SCALE GENOMIC DNA]</scope>
    <source>
        <strain evidence="5">cv. Maze</strain>
        <tissue evidence="4">Seeds</tissue>
    </source>
</reference>
<dbReference type="SMART" id="SM00568">
    <property type="entry name" value="GRAM"/>
    <property type="match status" value="1"/>
</dbReference>
<dbReference type="InterPro" id="IPR011993">
    <property type="entry name" value="PH-like_dom_sf"/>
</dbReference>
<dbReference type="Gene3D" id="2.30.29.30">
    <property type="entry name" value="Pleckstrin-homology domain (PH domain)/Phosphotyrosine-binding domain (PTB)"/>
    <property type="match status" value="1"/>
</dbReference>
<protein>
    <recommendedName>
        <fullName evidence="3">GRAM domain-containing protein</fullName>
    </recommendedName>
</protein>
<dbReference type="PANTHER" id="PTHR31969">
    <property type="entry name" value="GEM-LIKE PROTEIN 2"/>
    <property type="match status" value="1"/>
</dbReference>
<feature type="domain" description="GRAM" evidence="3">
    <location>
        <begin position="188"/>
        <end position="265"/>
    </location>
</feature>
<comment type="caution">
    <text evidence="4">The sequence shown here is derived from an EMBL/GenBank/DDBJ whole genome shotgun (WGS) entry which is preliminary data.</text>
</comment>
<organism evidence="4 5">
    <name type="scientific">Ensete ventricosum</name>
    <name type="common">Abyssinian banana</name>
    <name type="synonym">Musa ensete</name>
    <dbReference type="NCBI Taxonomy" id="4639"/>
    <lineage>
        <taxon>Eukaryota</taxon>
        <taxon>Viridiplantae</taxon>
        <taxon>Streptophyta</taxon>
        <taxon>Embryophyta</taxon>
        <taxon>Tracheophyta</taxon>
        <taxon>Spermatophyta</taxon>
        <taxon>Magnoliopsida</taxon>
        <taxon>Liliopsida</taxon>
        <taxon>Zingiberales</taxon>
        <taxon>Musaceae</taxon>
        <taxon>Ensete</taxon>
    </lineage>
</organism>
<dbReference type="EMBL" id="JAQQAF010000007">
    <property type="protein sequence ID" value="KAJ8471810.1"/>
    <property type="molecule type" value="Genomic_DNA"/>
</dbReference>
<dbReference type="InterPro" id="IPR037848">
    <property type="entry name" value="GEM-like"/>
</dbReference>
<dbReference type="AlphaFoldDB" id="A0AAV8P8S2"/>
<gene>
    <name evidence="4" type="ORF">OPV22_026153</name>
</gene>
<keyword evidence="5" id="KW-1185">Reference proteome</keyword>
<sequence length="312" mass="33930">METHKRGPPEQQTAFVDTTGPRKPRPEGRKRTSAVGRSQSTGWTQTDMIGMDPAVDDAAKPRSDGGGRSPDIGPPPVVEKSVTWSSDLTREAPSSAAGYGHGGASPVPTGHNPYIASSPAVTDNQNALETVKNVLSSWGKKVRETAKKAEDLSRNTWQHLKTGPSFTDAAVGRIAQGTKVIAEGGYEKIFRQTFDSFPDEQLRNSYACYLSTSAGPIMGILYLSSAKLAFCGDNPLPYKVGDRTEWSYYKVVIPLHQLRAANPSINSTNSAEKYVQIVSADSHEFWFMGFLSYDAAVTHLQEVLHDINKPQS</sequence>
<evidence type="ECO:0000256" key="2">
    <source>
        <dbReference type="SAM" id="MobiDB-lite"/>
    </source>
</evidence>
<dbReference type="InterPro" id="IPR004182">
    <property type="entry name" value="GRAM"/>
</dbReference>
<dbReference type="Proteomes" id="UP001222027">
    <property type="component" value="Unassembled WGS sequence"/>
</dbReference>
<evidence type="ECO:0000313" key="4">
    <source>
        <dbReference type="EMBL" id="KAJ8471810.1"/>
    </source>
</evidence>
<comment type="similarity">
    <text evidence="1">Belongs to the GEM family.</text>
</comment>
<feature type="compositionally biased region" description="Polar residues" evidence="2">
    <location>
        <begin position="35"/>
        <end position="47"/>
    </location>
</feature>
<dbReference type="Pfam" id="PF02893">
    <property type="entry name" value="GRAM"/>
    <property type="match status" value="1"/>
</dbReference>
<evidence type="ECO:0000259" key="3">
    <source>
        <dbReference type="SMART" id="SM00568"/>
    </source>
</evidence>
<name>A0AAV8P8S2_ENSVE</name>